<dbReference type="InterPro" id="IPR019264">
    <property type="entry name" value="DUF2179"/>
</dbReference>
<dbReference type="PANTHER" id="PTHR33545:SF5">
    <property type="entry name" value="UPF0750 MEMBRANE PROTEIN YITT"/>
    <property type="match status" value="1"/>
</dbReference>
<dbReference type="Proteomes" id="UP000270219">
    <property type="component" value="Unassembled WGS sequence"/>
</dbReference>
<comment type="caution">
    <text evidence="8">The sequence shown here is derived from an EMBL/GenBank/DDBJ whole genome shotgun (WGS) entry which is preliminary data.</text>
</comment>
<sequence>MKNLIVIAGSLVVAFAFNCFLVPYGILSSGISGIAILLGIITPFDTGLMNFLLNLPLIILGFYKLGKEITINTIICVVSLSFFLYILPVATITDNILLSTIFGGVIGGLGIGLIMKFSGTSGGLDIIAIIVSRTSNMSVGLLLTGMNGVIVLISGFVFNWNIALYTLLSIYLTGKMIDSVHTNHIKLTMQIITTEGEAIRNELLQSIYRGITITDGYGGYTNEPKQILMMVVTRYETLQVKEIVRSHDNKAFINVYKTVEVDGEFAKN</sequence>
<dbReference type="AlphaFoldDB" id="A0A498DJU3"/>
<feature type="transmembrane region" description="Helical" evidence="6">
    <location>
        <begin position="69"/>
        <end position="90"/>
    </location>
</feature>
<evidence type="ECO:0000313" key="8">
    <source>
        <dbReference type="EMBL" id="RLL42695.1"/>
    </source>
</evidence>
<keyword evidence="2" id="KW-1003">Cell membrane</keyword>
<keyword evidence="9" id="KW-1185">Reference proteome</keyword>
<keyword evidence="3 6" id="KW-0812">Transmembrane</keyword>
<reference evidence="8 9" key="1">
    <citation type="submission" date="2018-10" db="EMBL/GenBank/DDBJ databases">
        <title>Oceanobacillus sp. YLB-02 draft genome.</title>
        <authorList>
            <person name="Yu L."/>
        </authorList>
    </citation>
    <scope>NUCLEOTIDE SEQUENCE [LARGE SCALE GENOMIC DNA]</scope>
    <source>
        <strain evidence="8 9">YLB-02</strain>
    </source>
</reference>
<dbReference type="InterPro" id="IPR003740">
    <property type="entry name" value="YitT"/>
</dbReference>
<keyword evidence="5 6" id="KW-0472">Membrane</keyword>
<keyword evidence="4 6" id="KW-1133">Transmembrane helix</keyword>
<feature type="transmembrane region" description="Helical" evidence="6">
    <location>
        <begin position="149"/>
        <end position="172"/>
    </location>
</feature>
<evidence type="ECO:0000313" key="9">
    <source>
        <dbReference type="Proteomes" id="UP000270219"/>
    </source>
</evidence>
<name>A0A498DJU3_9BACI</name>
<dbReference type="Pfam" id="PF02588">
    <property type="entry name" value="YitT_membrane"/>
    <property type="match status" value="1"/>
</dbReference>
<evidence type="ECO:0000256" key="2">
    <source>
        <dbReference type="ARBA" id="ARBA00022475"/>
    </source>
</evidence>
<evidence type="ECO:0000256" key="3">
    <source>
        <dbReference type="ARBA" id="ARBA00022692"/>
    </source>
</evidence>
<dbReference type="Gene3D" id="3.30.70.120">
    <property type="match status" value="1"/>
</dbReference>
<dbReference type="EMBL" id="RCHR01000005">
    <property type="protein sequence ID" value="RLL42695.1"/>
    <property type="molecule type" value="Genomic_DNA"/>
</dbReference>
<evidence type="ECO:0000256" key="1">
    <source>
        <dbReference type="ARBA" id="ARBA00004651"/>
    </source>
</evidence>
<dbReference type="PANTHER" id="PTHR33545">
    <property type="entry name" value="UPF0750 MEMBRANE PROTEIN YITT-RELATED"/>
    <property type="match status" value="1"/>
</dbReference>
<comment type="subcellular location">
    <subcellularLocation>
        <location evidence="1">Cell membrane</location>
        <topology evidence="1">Multi-pass membrane protein</topology>
    </subcellularLocation>
</comment>
<evidence type="ECO:0000256" key="4">
    <source>
        <dbReference type="ARBA" id="ARBA00022989"/>
    </source>
</evidence>
<evidence type="ECO:0000256" key="6">
    <source>
        <dbReference type="SAM" id="Phobius"/>
    </source>
</evidence>
<dbReference type="GO" id="GO:0005886">
    <property type="term" value="C:plasma membrane"/>
    <property type="evidence" value="ECO:0007669"/>
    <property type="project" value="UniProtKB-SubCell"/>
</dbReference>
<dbReference type="InterPro" id="IPR051461">
    <property type="entry name" value="UPF0750_membrane"/>
</dbReference>
<dbReference type="PIRSF" id="PIRSF006483">
    <property type="entry name" value="Membrane_protein_YitT"/>
    <property type="match status" value="1"/>
</dbReference>
<dbReference type="OrthoDB" id="2417289at2"/>
<evidence type="ECO:0000259" key="7">
    <source>
        <dbReference type="Pfam" id="PF10035"/>
    </source>
</evidence>
<dbReference type="RefSeq" id="WP_121524062.1">
    <property type="nucleotide sequence ID" value="NZ_RCHR01000005.1"/>
</dbReference>
<feature type="transmembrane region" description="Helical" evidence="6">
    <location>
        <begin position="96"/>
        <end position="115"/>
    </location>
</feature>
<proteinExistence type="predicted"/>
<organism evidence="8 9">
    <name type="scientific">Oceanobacillus piezotolerans</name>
    <dbReference type="NCBI Taxonomy" id="2448030"/>
    <lineage>
        <taxon>Bacteria</taxon>
        <taxon>Bacillati</taxon>
        <taxon>Bacillota</taxon>
        <taxon>Bacilli</taxon>
        <taxon>Bacillales</taxon>
        <taxon>Bacillaceae</taxon>
        <taxon>Oceanobacillus</taxon>
    </lineage>
</organism>
<accession>A0A498DJU3</accession>
<dbReference type="CDD" id="cd16380">
    <property type="entry name" value="YitT_C"/>
    <property type="match status" value="1"/>
</dbReference>
<feature type="domain" description="DUF2179" evidence="7">
    <location>
        <begin position="209"/>
        <end position="263"/>
    </location>
</feature>
<gene>
    <name evidence="8" type="ORF">D8M04_14160</name>
</gene>
<evidence type="ECO:0000256" key="5">
    <source>
        <dbReference type="ARBA" id="ARBA00023136"/>
    </source>
</evidence>
<dbReference type="InterPro" id="IPR015867">
    <property type="entry name" value="N-reg_PII/ATP_PRibTrfase_C"/>
</dbReference>
<protein>
    <submittedName>
        <fullName evidence="8">YitT family protein</fullName>
    </submittedName>
</protein>
<dbReference type="Pfam" id="PF10035">
    <property type="entry name" value="DUF2179"/>
    <property type="match status" value="1"/>
</dbReference>